<accession>A0AAW7M7C9</accession>
<dbReference type="Pfam" id="PF13845">
    <property type="entry name" value="Septum_form"/>
    <property type="match status" value="1"/>
</dbReference>
<keyword evidence="5" id="KW-1185">Reference proteome</keyword>
<evidence type="ECO:0000256" key="2">
    <source>
        <dbReference type="SAM" id="Phobius"/>
    </source>
</evidence>
<feature type="region of interest" description="Disordered" evidence="1">
    <location>
        <begin position="1"/>
        <end position="41"/>
    </location>
</feature>
<feature type="compositionally biased region" description="Pro residues" evidence="1">
    <location>
        <begin position="1"/>
        <end position="11"/>
    </location>
</feature>
<sequence>MTDGFAPPPSLDGPRAASPTGSVAGAPTPAPLASPPRPRRPRRRRGVVLAWIVGGAAAVAIGGGVVADLALSAHQRSLEPVARGYAGGLEGIQAVAGLCLVDAPEGESVDSLIAVACADPHRAEVVAELRLGGAWPGDDALARQAEDFCSVQVARLVSGELAEGARWRVWVPTERTWAAGDRAALCVVVMDRDVTGSFEAGTAA</sequence>
<evidence type="ECO:0000313" key="4">
    <source>
        <dbReference type="EMBL" id="MDN4488731.1"/>
    </source>
</evidence>
<gene>
    <name evidence="4" type="ORF">QQX10_11190</name>
</gene>
<keyword evidence="2" id="KW-0812">Transmembrane</keyword>
<dbReference type="InterPro" id="IPR026004">
    <property type="entry name" value="Septum_form"/>
</dbReference>
<proteinExistence type="predicted"/>
<organism evidence="4 5">
    <name type="scientific">Demequina lignilytica</name>
    <dbReference type="NCBI Taxonomy" id="3051663"/>
    <lineage>
        <taxon>Bacteria</taxon>
        <taxon>Bacillati</taxon>
        <taxon>Actinomycetota</taxon>
        <taxon>Actinomycetes</taxon>
        <taxon>Micrococcales</taxon>
        <taxon>Demequinaceae</taxon>
        <taxon>Demequina</taxon>
    </lineage>
</organism>
<dbReference type="RefSeq" id="WP_301120943.1">
    <property type="nucleotide sequence ID" value="NZ_JAUHPX010000006.1"/>
</dbReference>
<feature type="domain" description="Septum formation-related" evidence="3">
    <location>
        <begin position="96"/>
        <end position="191"/>
    </location>
</feature>
<name>A0AAW7M7C9_9MICO</name>
<feature type="transmembrane region" description="Helical" evidence="2">
    <location>
        <begin position="47"/>
        <end position="71"/>
    </location>
</feature>
<keyword evidence="2" id="KW-1133">Transmembrane helix</keyword>
<dbReference type="Proteomes" id="UP001172737">
    <property type="component" value="Unassembled WGS sequence"/>
</dbReference>
<dbReference type="AlphaFoldDB" id="A0AAW7M7C9"/>
<dbReference type="EMBL" id="JAUHPX010000006">
    <property type="protein sequence ID" value="MDN4488731.1"/>
    <property type="molecule type" value="Genomic_DNA"/>
</dbReference>
<evidence type="ECO:0000256" key="1">
    <source>
        <dbReference type="SAM" id="MobiDB-lite"/>
    </source>
</evidence>
<reference evidence="4" key="1">
    <citation type="submission" date="2023-06" db="EMBL/GenBank/DDBJ databases">
        <title>Sysu t00039.</title>
        <authorList>
            <person name="Gao L."/>
            <person name="Fang B.-Z."/>
            <person name="Li W.-J."/>
        </authorList>
    </citation>
    <scope>NUCLEOTIDE SEQUENCE</scope>
    <source>
        <strain evidence="4">SYSU T00039</strain>
    </source>
</reference>
<protein>
    <submittedName>
        <fullName evidence="4">Septum formation family protein</fullName>
    </submittedName>
</protein>
<evidence type="ECO:0000259" key="3">
    <source>
        <dbReference type="Pfam" id="PF13845"/>
    </source>
</evidence>
<comment type="caution">
    <text evidence="4">The sequence shown here is derived from an EMBL/GenBank/DDBJ whole genome shotgun (WGS) entry which is preliminary data.</text>
</comment>
<keyword evidence="2" id="KW-0472">Membrane</keyword>
<evidence type="ECO:0000313" key="5">
    <source>
        <dbReference type="Proteomes" id="UP001172737"/>
    </source>
</evidence>